<keyword evidence="6" id="KW-0723">Serine/threonine-protein kinase</keyword>
<dbReference type="GO" id="GO:0005737">
    <property type="term" value="C:cytoplasm"/>
    <property type="evidence" value="ECO:0007669"/>
    <property type="project" value="UniProtKB-SubCell"/>
</dbReference>
<evidence type="ECO:0000259" key="21">
    <source>
        <dbReference type="PROSITE" id="PS50002"/>
    </source>
</evidence>
<keyword evidence="4 18" id="KW-0728">SH3 domain</keyword>
<dbReference type="GO" id="GO:0019898">
    <property type="term" value="C:extrinsic component of membrane"/>
    <property type="evidence" value="ECO:0007669"/>
    <property type="project" value="TreeGrafter"/>
</dbReference>
<dbReference type="EC" id="2.7.11.1" evidence="3"/>
<accession>A0AAU9Z471</accession>
<dbReference type="CDD" id="cd14113">
    <property type="entry name" value="STKc_Trio_C"/>
    <property type="match status" value="1"/>
</dbReference>
<dbReference type="FunFam" id="1.20.900.10:FF:000001">
    <property type="entry name" value="Guanine nucleotide exchange factor DBS"/>
    <property type="match status" value="1"/>
</dbReference>
<dbReference type="CDD" id="cd00176">
    <property type="entry name" value="SPEC"/>
    <property type="match status" value="6"/>
</dbReference>
<keyword evidence="10" id="KW-0677">Repeat</keyword>
<dbReference type="Pfam" id="PF00435">
    <property type="entry name" value="Spectrin"/>
    <property type="match status" value="4"/>
</dbReference>
<feature type="compositionally biased region" description="Low complexity" evidence="20">
    <location>
        <begin position="1736"/>
        <end position="1754"/>
    </location>
</feature>
<dbReference type="SMART" id="SM00516">
    <property type="entry name" value="SEC14"/>
    <property type="match status" value="1"/>
</dbReference>
<dbReference type="SMART" id="SM00409">
    <property type="entry name" value="IG"/>
    <property type="match status" value="1"/>
</dbReference>
<dbReference type="Gene3D" id="1.20.58.60">
    <property type="match status" value="4"/>
</dbReference>
<dbReference type="InterPro" id="IPR011993">
    <property type="entry name" value="PH-like_dom_sf"/>
</dbReference>
<dbReference type="PROSITE" id="PS00108">
    <property type="entry name" value="PROTEIN_KINASE_ST"/>
    <property type="match status" value="1"/>
</dbReference>
<dbReference type="CDD" id="cd00160">
    <property type="entry name" value="RhoGEF"/>
    <property type="match status" value="2"/>
</dbReference>
<dbReference type="FunFam" id="3.40.525.10:FF:000003">
    <property type="entry name" value="kalirin isoform X2"/>
    <property type="match status" value="1"/>
</dbReference>
<feature type="region of interest" description="Disordered" evidence="20">
    <location>
        <begin position="2087"/>
        <end position="2354"/>
    </location>
</feature>
<dbReference type="GO" id="GO:0005524">
    <property type="term" value="F:ATP binding"/>
    <property type="evidence" value="ECO:0007669"/>
    <property type="project" value="UniProtKB-KW"/>
</dbReference>
<evidence type="ECO:0000256" key="7">
    <source>
        <dbReference type="ARBA" id="ARBA00022553"/>
    </source>
</evidence>
<feature type="compositionally biased region" description="Low complexity" evidence="20">
    <location>
        <begin position="2338"/>
        <end position="2354"/>
    </location>
</feature>
<dbReference type="PROSITE" id="PS50002">
    <property type="entry name" value="SH3"/>
    <property type="match status" value="1"/>
</dbReference>
<dbReference type="InterPro" id="IPR008271">
    <property type="entry name" value="Ser/Thr_kinase_AS"/>
</dbReference>
<dbReference type="InterPro" id="IPR003599">
    <property type="entry name" value="Ig_sub"/>
</dbReference>
<keyword evidence="28" id="KW-1185">Reference proteome</keyword>
<feature type="domain" description="PH" evidence="22">
    <location>
        <begin position="1957"/>
        <end position="2071"/>
    </location>
</feature>
<feature type="region of interest" description="Disordered" evidence="20">
    <location>
        <begin position="2442"/>
        <end position="2463"/>
    </location>
</feature>
<evidence type="ECO:0000259" key="26">
    <source>
        <dbReference type="PROSITE" id="PS50835"/>
    </source>
</evidence>
<evidence type="ECO:0000259" key="22">
    <source>
        <dbReference type="PROSITE" id="PS50003"/>
    </source>
</evidence>
<dbReference type="InterPro" id="IPR058918">
    <property type="entry name" value="KALRN/TRIO-like_spectrin"/>
</dbReference>
<dbReference type="PROSITE" id="PS50011">
    <property type="entry name" value="PROTEIN_KINASE_DOM"/>
    <property type="match status" value="1"/>
</dbReference>
<dbReference type="InterPro" id="IPR000719">
    <property type="entry name" value="Prot_kinase_dom"/>
</dbReference>
<dbReference type="FunFam" id="1.20.58.60:FF:000023">
    <property type="entry name" value="Kalirin RhoGEF kinase b"/>
    <property type="match status" value="1"/>
</dbReference>
<dbReference type="InterPro" id="IPR047054">
    <property type="entry name" value="Kalirin_TRIO_PH_1"/>
</dbReference>
<dbReference type="SMART" id="SM00220">
    <property type="entry name" value="S_TKc"/>
    <property type="match status" value="1"/>
</dbReference>
<gene>
    <name evidence="27" type="primary">Trio</name>
    <name evidence="27" type="ORF">PHOROB_LOCUS5276</name>
</gene>
<dbReference type="Pfam" id="PF00621">
    <property type="entry name" value="RhoGEF"/>
    <property type="match status" value="2"/>
</dbReference>
<evidence type="ECO:0000256" key="9">
    <source>
        <dbReference type="ARBA" id="ARBA00022679"/>
    </source>
</evidence>
<dbReference type="Pfam" id="PF13716">
    <property type="entry name" value="CRAL_TRIO_2"/>
    <property type="match status" value="1"/>
</dbReference>
<keyword evidence="8" id="KW-0344">Guanine-nucleotide releasing factor</keyword>
<evidence type="ECO:0000256" key="18">
    <source>
        <dbReference type="PROSITE-ProRule" id="PRU00192"/>
    </source>
</evidence>
<dbReference type="FunFam" id="1.10.510.10:FF:000152">
    <property type="entry name" value="kalirin isoform X1"/>
    <property type="match status" value="1"/>
</dbReference>
<dbReference type="InterPro" id="IPR001452">
    <property type="entry name" value="SH3_domain"/>
</dbReference>
<dbReference type="SMART" id="SM00150">
    <property type="entry name" value="SPEC"/>
    <property type="match status" value="5"/>
</dbReference>
<dbReference type="CDD" id="cd13240">
    <property type="entry name" value="PH1_Kalirin_Trio_like"/>
    <property type="match status" value="1"/>
</dbReference>
<feature type="domain" description="Protein kinase" evidence="24">
    <location>
        <begin position="2598"/>
        <end position="2852"/>
    </location>
</feature>
<feature type="compositionally biased region" description="Basic residues" evidence="20">
    <location>
        <begin position="1594"/>
        <end position="1605"/>
    </location>
</feature>
<name>A0AAU9Z471_PHORO</name>
<dbReference type="InterPro" id="IPR055251">
    <property type="entry name" value="SOS1_NGEF_PH"/>
</dbReference>
<dbReference type="SMART" id="SM00233">
    <property type="entry name" value="PH"/>
    <property type="match status" value="2"/>
</dbReference>
<dbReference type="EMBL" id="CALSGD010001394">
    <property type="protein sequence ID" value="CAH6787394.1"/>
    <property type="molecule type" value="Genomic_DNA"/>
</dbReference>
<comment type="caution">
    <text evidence="27">The sequence shown here is derived from an EMBL/GenBank/DDBJ whole genome shotgun (WGS) entry which is preliminary data.</text>
</comment>
<dbReference type="SUPFAM" id="SSF56112">
    <property type="entry name" value="Protein kinase-like (PK-like)"/>
    <property type="match status" value="1"/>
</dbReference>
<dbReference type="InterPro" id="IPR013098">
    <property type="entry name" value="Ig_I-set"/>
</dbReference>
<feature type="region of interest" description="Disordered" evidence="20">
    <location>
        <begin position="1540"/>
        <end position="1707"/>
    </location>
</feature>
<dbReference type="Pfam" id="PF07679">
    <property type="entry name" value="I-set"/>
    <property type="match status" value="1"/>
</dbReference>
<dbReference type="FunFam" id="2.30.29.30:FF:000091">
    <property type="entry name" value="kalirin isoform X1"/>
    <property type="match status" value="1"/>
</dbReference>
<keyword evidence="9" id="KW-0808">Transferase</keyword>
<dbReference type="FunFam" id="1.20.58.60:FF:000015">
    <property type="entry name" value="triple functional domain protein-like"/>
    <property type="match status" value="1"/>
</dbReference>
<dbReference type="InterPro" id="IPR051336">
    <property type="entry name" value="RhoGEF_Guanine_NuclExch_SF"/>
</dbReference>
<dbReference type="CDD" id="cd11853">
    <property type="entry name" value="SH3_Kalirin_2"/>
    <property type="match status" value="1"/>
</dbReference>
<reference evidence="27" key="1">
    <citation type="submission" date="2022-06" db="EMBL/GenBank/DDBJ databases">
        <authorList>
            <person name="Andreotti S."/>
            <person name="Wyler E."/>
        </authorList>
    </citation>
    <scope>NUCLEOTIDE SEQUENCE</scope>
</reference>
<dbReference type="FunFam" id="2.60.40.10:FF:000368">
    <property type="entry name" value="kalirin isoform X1"/>
    <property type="match status" value="1"/>
</dbReference>
<evidence type="ECO:0000256" key="15">
    <source>
        <dbReference type="ARBA" id="ARBA00023319"/>
    </source>
</evidence>
<dbReference type="Gene3D" id="1.10.510.10">
    <property type="entry name" value="Transferase(Phosphotransferase) domain 1"/>
    <property type="match status" value="1"/>
</dbReference>
<dbReference type="Gene3D" id="2.30.30.40">
    <property type="entry name" value="SH3 Domains"/>
    <property type="match status" value="1"/>
</dbReference>
<feature type="domain" description="SH3" evidence="21">
    <location>
        <begin position="2353"/>
        <end position="2418"/>
    </location>
</feature>
<evidence type="ECO:0000313" key="28">
    <source>
        <dbReference type="Proteomes" id="UP001152836"/>
    </source>
</evidence>
<dbReference type="InterPro" id="IPR013783">
    <property type="entry name" value="Ig-like_fold"/>
</dbReference>
<dbReference type="Pfam" id="PF22697">
    <property type="entry name" value="SOS1_NGEF_PH"/>
    <property type="match status" value="2"/>
</dbReference>
<evidence type="ECO:0000256" key="14">
    <source>
        <dbReference type="ARBA" id="ARBA00023157"/>
    </source>
</evidence>
<dbReference type="PANTHER" id="PTHR22826:SF106">
    <property type="entry name" value="TRIO, ISOFORM A"/>
    <property type="match status" value="1"/>
</dbReference>
<feature type="compositionally biased region" description="Polar residues" evidence="20">
    <location>
        <begin position="2257"/>
        <end position="2267"/>
    </location>
</feature>
<organism evidence="27 28">
    <name type="scientific">Phodopus roborovskii</name>
    <name type="common">Roborovski's desert hamster</name>
    <name type="synonym">Cricetulus roborovskii</name>
    <dbReference type="NCBI Taxonomy" id="109678"/>
    <lineage>
        <taxon>Eukaryota</taxon>
        <taxon>Metazoa</taxon>
        <taxon>Chordata</taxon>
        <taxon>Craniata</taxon>
        <taxon>Vertebrata</taxon>
        <taxon>Euteleostomi</taxon>
        <taxon>Mammalia</taxon>
        <taxon>Eutheria</taxon>
        <taxon>Euarchontoglires</taxon>
        <taxon>Glires</taxon>
        <taxon>Rodentia</taxon>
        <taxon>Myomorpha</taxon>
        <taxon>Muroidea</taxon>
        <taxon>Cricetidae</taxon>
        <taxon>Cricetinae</taxon>
        <taxon>Phodopus</taxon>
    </lineage>
</organism>
<evidence type="ECO:0000259" key="23">
    <source>
        <dbReference type="PROSITE" id="PS50010"/>
    </source>
</evidence>
<evidence type="ECO:0000259" key="24">
    <source>
        <dbReference type="PROSITE" id="PS50011"/>
    </source>
</evidence>
<dbReference type="GO" id="GO:0004674">
    <property type="term" value="F:protein serine/threonine kinase activity"/>
    <property type="evidence" value="ECO:0007669"/>
    <property type="project" value="UniProtKB-KW"/>
</dbReference>
<dbReference type="SMART" id="SM00408">
    <property type="entry name" value="IGc2"/>
    <property type="match status" value="1"/>
</dbReference>
<comment type="catalytic activity">
    <reaction evidence="17">
        <text>L-seryl-[protein] + ATP = O-phospho-L-seryl-[protein] + ADP + H(+)</text>
        <dbReference type="Rhea" id="RHEA:17989"/>
        <dbReference type="Rhea" id="RHEA-COMP:9863"/>
        <dbReference type="Rhea" id="RHEA-COMP:11604"/>
        <dbReference type="ChEBI" id="CHEBI:15378"/>
        <dbReference type="ChEBI" id="CHEBI:29999"/>
        <dbReference type="ChEBI" id="CHEBI:30616"/>
        <dbReference type="ChEBI" id="CHEBI:83421"/>
        <dbReference type="ChEBI" id="CHEBI:456216"/>
        <dbReference type="EC" id="2.7.11.1"/>
    </reaction>
</comment>
<evidence type="ECO:0000256" key="13">
    <source>
        <dbReference type="ARBA" id="ARBA00022840"/>
    </source>
</evidence>
<evidence type="ECO:0000256" key="11">
    <source>
        <dbReference type="ARBA" id="ARBA00022741"/>
    </source>
</evidence>
<evidence type="ECO:0000256" key="3">
    <source>
        <dbReference type="ARBA" id="ARBA00012513"/>
    </source>
</evidence>
<dbReference type="SUPFAM" id="SSF52087">
    <property type="entry name" value="CRAL/TRIO domain"/>
    <property type="match status" value="1"/>
</dbReference>
<comment type="similarity">
    <text evidence="2">Belongs to the protein kinase superfamily. CAMK Ser/Thr protein kinase family.</text>
</comment>
<feature type="compositionally biased region" description="Low complexity" evidence="20">
    <location>
        <begin position="1637"/>
        <end position="1655"/>
    </location>
</feature>
<comment type="subcellular location">
    <subcellularLocation>
        <location evidence="1">Cytoplasm</location>
    </subcellularLocation>
</comment>
<dbReference type="FunFam" id="2.30.30.40:FF:000038">
    <property type="entry name" value="kalirin isoform X1"/>
    <property type="match status" value="1"/>
</dbReference>
<dbReference type="PROSITE" id="PS50003">
    <property type="entry name" value="PH_DOMAIN"/>
    <property type="match status" value="1"/>
</dbReference>
<dbReference type="FunFam" id="1.20.900.10:FF:000008">
    <property type="entry name" value="rho guanine nucleotide exchange factor 25"/>
    <property type="match status" value="1"/>
</dbReference>
<dbReference type="SUPFAM" id="SSF48726">
    <property type="entry name" value="Immunoglobulin"/>
    <property type="match status" value="1"/>
</dbReference>
<dbReference type="SUPFAM" id="SSF46966">
    <property type="entry name" value="Spectrin repeat"/>
    <property type="match status" value="5"/>
</dbReference>
<feature type="compositionally biased region" description="Basic and acidic residues" evidence="20">
    <location>
        <begin position="2202"/>
        <end position="2220"/>
    </location>
</feature>
<dbReference type="InterPro" id="IPR001251">
    <property type="entry name" value="CRAL-TRIO_dom"/>
</dbReference>
<dbReference type="InterPro" id="IPR002017">
    <property type="entry name" value="Spectrin_repeat"/>
</dbReference>
<evidence type="ECO:0000256" key="5">
    <source>
        <dbReference type="ARBA" id="ARBA00022490"/>
    </source>
</evidence>
<dbReference type="GO" id="GO:0005085">
    <property type="term" value="F:guanyl-nucleotide exchange factor activity"/>
    <property type="evidence" value="ECO:0007669"/>
    <property type="project" value="UniProtKB-KW"/>
</dbReference>
<evidence type="ECO:0000256" key="17">
    <source>
        <dbReference type="ARBA" id="ARBA00048679"/>
    </source>
</evidence>
<feature type="region of interest" description="Disordered" evidence="20">
    <location>
        <begin position="1727"/>
        <end position="1765"/>
    </location>
</feature>
<feature type="domain" description="DH" evidence="23">
    <location>
        <begin position="1236"/>
        <end position="1411"/>
    </location>
</feature>
<keyword evidence="7" id="KW-0597">Phosphoprotein</keyword>
<dbReference type="Gene3D" id="1.20.900.10">
    <property type="entry name" value="Dbl homology (DH) domain"/>
    <property type="match status" value="2"/>
</dbReference>
<evidence type="ECO:0000256" key="6">
    <source>
        <dbReference type="ARBA" id="ARBA00022527"/>
    </source>
</evidence>
<evidence type="ECO:0000259" key="25">
    <source>
        <dbReference type="PROSITE" id="PS50191"/>
    </source>
</evidence>
<evidence type="ECO:0000256" key="1">
    <source>
        <dbReference type="ARBA" id="ARBA00004496"/>
    </source>
</evidence>
<feature type="domain" description="Ig-like" evidence="26">
    <location>
        <begin position="2487"/>
        <end position="2577"/>
    </location>
</feature>
<dbReference type="InterPro" id="IPR003598">
    <property type="entry name" value="Ig_sub2"/>
</dbReference>
<dbReference type="SUPFAM" id="SSF50729">
    <property type="entry name" value="PH domain-like"/>
    <property type="match status" value="2"/>
</dbReference>
<comment type="catalytic activity">
    <reaction evidence="16">
        <text>L-threonyl-[protein] + ATP = O-phospho-L-threonyl-[protein] + ADP + H(+)</text>
        <dbReference type="Rhea" id="RHEA:46608"/>
        <dbReference type="Rhea" id="RHEA-COMP:11060"/>
        <dbReference type="Rhea" id="RHEA-COMP:11605"/>
        <dbReference type="ChEBI" id="CHEBI:15378"/>
        <dbReference type="ChEBI" id="CHEBI:30013"/>
        <dbReference type="ChEBI" id="CHEBI:30616"/>
        <dbReference type="ChEBI" id="CHEBI:61977"/>
        <dbReference type="ChEBI" id="CHEBI:456216"/>
        <dbReference type="EC" id="2.7.11.1"/>
    </reaction>
</comment>
<keyword evidence="12" id="KW-0418">Kinase</keyword>
<dbReference type="InterPro" id="IPR035899">
    <property type="entry name" value="DBL_dom_sf"/>
</dbReference>
<evidence type="ECO:0000256" key="16">
    <source>
        <dbReference type="ARBA" id="ARBA00047899"/>
    </source>
</evidence>
<dbReference type="PROSITE" id="PS50010">
    <property type="entry name" value="DH_2"/>
    <property type="match status" value="2"/>
</dbReference>
<dbReference type="InterPro" id="IPR018159">
    <property type="entry name" value="Spectrin/alpha-actinin"/>
</dbReference>
<feature type="compositionally biased region" description="Basic and acidic residues" evidence="20">
    <location>
        <begin position="2445"/>
        <end position="2463"/>
    </location>
</feature>
<dbReference type="Gene3D" id="3.30.200.20">
    <property type="entry name" value="Phosphorylase Kinase, domain 1"/>
    <property type="match status" value="1"/>
</dbReference>
<dbReference type="CDD" id="cd00170">
    <property type="entry name" value="SEC14"/>
    <property type="match status" value="1"/>
</dbReference>
<evidence type="ECO:0000256" key="19">
    <source>
        <dbReference type="SAM" id="Coils"/>
    </source>
</evidence>
<keyword evidence="15" id="KW-0393">Immunoglobulin domain</keyword>
<dbReference type="FunFam" id="1.20.58.60:FF:000034">
    <property type="entry name" value="kalirin isoform X2"/>
    <property type="match status" value="1"/>
</dbReference>
<feature type="compositionally biased region" description="Polar residues" evidence="20">
    <location>
        <begin position="2328"/>
        <end position="2337"/>
    </location>
</feature>
<evidence type="ECO:0000256" key="10">
    <source>
        <dbReference type="ARBA" id="ARBA00022737"/>
    </source>
</evidence>
<feature type="domain" description="DH" evidence="23">
    <location>
        <begin position="1769"/>
        <end position="1945"/>
    </location>
</feature>
<evidence type="ECO:0000256" key="20">
    <source>
        <dbReference type="SAM" id="MobiDB-lite"/>
    </source>
</evidence>
<evidence type="ECO:0000313" key="27">
    <source>
        <dbReference type="EMBL" id="CAH6787394.1"/>
    </source>
</evidence>
<dbReference type="SMART" id="SM00325">
    <property type="entry name" value="RhoGEF"/>
    <property type="match status" value="2"/>
</dbReference>
<feature type="compositionally biased region" description="Gly residues" evidence="20">
    <location>
        <begin position="2091"/>
        <end position="2122"/>
    </location>
</feature>
<dbReference type="Proteomes" id="UP001152836">
    <property type="component" value="Unassembled WGS sequence"/>
</dbReference>
<dbReference type="InterPro" id="IPR011009">
    <property type="entry name" value="Kinase-like_dom_sf"/>
</dbReference>
<dbReference type="Pfam" id="PF23587">
    <property type="entry name" value="SH3_KALRN"/>
    <property type="match status" value="1"/>
</dbReference>
<dbReference type="GO" id="GO:0007411">
    <property type="term" value="P:axon guidance"/>
    <property type="evidence" value="ECO:0007669"/>
    <property type="project" value="TreeGrafter"/>
</dbReference>
<dbReference type="Gene3D" id="3.40.525.10">
    <property type="entry name" value="CRAL-TRIO lipid binding domain"/>
    <property type="match status" value="1"/>
</dbReference>
<dbReference type="PROSITE" id="PS50191">
    <property type="entry name" value="CRAL_TRIO"/>
    <property type="match status" value="1"/>
</dbReference>
<feature type="compositionally biased region" description="Basic and acidic residues" evidence="20">
    <location>
        <begin position="1606"/>
        <end position="1619"/>
    </location>
</feature>
<dbReference type="Pfam" id="PF16609">
    <property type="entry name" value="SH3-RhoG_link"/>
    <property type="match status" value="1"/>
</dbReference>
<keyword evidence="19" id="KW-0175">Coiled coil</keyword>
<dbReference type="Gene3D" id="2.30.29.30">
    <property type="entry name" value="Pleckstrin-homology domain (PH domain)/Phosphotyrosine-binding domain (PTB)"/>
    <property type="match status" value="2"/>
</dbReference>
<keyword evidence="14" id="KW-1015">Disulfide bond</keyword>
<evidence type="ECO:0000256" key="2">
    <source>
        <dbReference type="ARBA" id="ARBA00006692"/>
    </source>
</evidence>
<dbReference type="Gene3D" id="2.60.40.10">
    <property type="entry name" value="Immunoglobulins"/>
    <property type="match status" value="1"/>
</dbReference>
<dbReference type="SUPFAM" id="SSF50044">
    <property type="entry name" value="SH3-domain"/>
    <property type="match status" value="1"/>
</dbReference>
<dbReference type="PANTHER" id="PTHR22826">
    <property type="entry name" value="RHO GUANINE EXCHANGE FACTOR-RELATED"/>
    <property type="match status" value="1"/>
</dbReference>
<dbReference type="InterPro" id="IPR000219">
    <property type="entry name" value="DH_dom"/>
</dbReference>
<keyword evidence="5" id="KW-0963">Cytoplasm</keyword>
<dbReference type="PROSITE" id="PS50835">
    <property type="entry name" value="IG_LIKE"/>
    <property type="match status" value="1"/>
</dbReference>
<dbReference type="InterPro" id="IPR007110">
    <property type="entry name" value="Ig-like_dom"/>
</dbReference>
<keyword evidence="11" id="KW-0547">Nucleotide-binding</keyword>
<feature type="domain" description="CRAL-TRIO" evidence="25">
    <location>
        <begin position="28"/>
        <end position="173"/>
    </location>
</feature>
<sequence>MSSVSQSGGLPAHSSGFRKNDEMKAMDVLPILKEKVAYLSGGRDKRGGPILTFPARSNHDRIRQEDLRRLISYLACIPSEEVCKRGFTVIVDMRGSKWDSIKPLLKILQESFPCCIHIALIIKPDNFWQKQRTNFGSSKFEFETNMVSLEGLTKVVDPSQLTPEFDGCLEYNHEEWIEIRVAFEDYISNAAHMLSRLEELQDILAKKELPQDLEGARNMIEEHSQLKKKVIKAPIEDLDLEGQKLLQRIQSSDSFPKKNSGSGNADLQNLLPKVSTILDRLHSTRQHLHQMWHVRKLKLDQCFQLRLFEQDAEKMFDWITHNKGLFLNSYTEIGTSHPHAMELQTQHNHFAMNCMNVYVNINRIMSVANRLVESGHYASQQIKQIANQLEQEWKAFAAALDERSTLLDMSSIFHQKAEKYMSNVDSWCKACGEVDLPSELQDLEDAIHHHQGIYEHITLAYSEVSQDGKSLLDKLQRPLTPGSSDSLTASANYSKAVHHVLDVIHEVLHHQRQLENIWQHRKVRLHQRLQLCVFQQDVQQVLDWIENHGEAFLSKHTGVGKSLHRARALQKRHEDFEEVAQNTYTNADKLLEAAEQLAQTGECDPEEIYQAAHQLEDRIQDFVRRVEQRKILLDMSVSFHTHVKEVMLHMMTKYYVVNRVFEFVGRNPSFVIMRGIGCKTAGRDSAISSNKTPHNSSINHIETVLQQLDEAQSQMEELFQERKIKLELFLQLRIFERDAIDIISDLESWNDELSQQMNDFDTEDLTIAEQRLQHHADKALTMNNLTFDVIHQGQDLLQYVNEVQASGVELLCDRDVDMATRVQDLLEFLHEKQQELDLAAEQHRKHLEQCVQLRHLQAEVKQVLGWIRNGESMLNAGLITASSLQEAEQLQREHEQFQHAIEKTHQSALQVQQKAEAMLQANHYDMDMIRDCAEKVASHWQQLMLKMEDRLKLVNASVAFYKTSEQVCSVLESLEQEYKREEDWCGGADKLGPNSETDHVTPMISKHLEQKEAFLKACTLARRNADVFLKYLHRNSVSMPGMVTHIKAPEQQVKNILNELFQRENRVLHYWTMRKRRLDQCQQYVVFERSAKQALEWIHDNGEFYLSTHTSTGSSIQHTQELLKEHEEFQITAKQTKERVKLLIQLADGFCEKGHAHAAEIKKCVTAVDKRYRDFSLRMEKYRTSLEKALGISSDSNKSSKSLQLDIIPASIPGSEVKLRDAAHELNEEKRKSARRKEFIMAELIQTEKAYVRDLRECMDTYLWEMTSGVEEIPPGIVNKELIIFGNMQEIYEFHNNIFLKELEKYEQLPEDVGHCFVTWADKFQMYVTYCKNKPDSTQLILEHAGSYFDEIQQRHGLANSISSYLIKPVQRITKYQLLLKELLTCCEEGKGEIKDGLEVMLSVPKRANDAMHLSMLEGFDENIESQGELILQESFQVWDPKTLIRKGRERHLFLFEMSLVFSKEVKDSSGRSKYLYKSKLFTSELGVTEHVEGDPCKFALWVGRTPTSDNKIVLKGTSVLFSKMPFFFLRIPSDSLSVSSNDASPPASVASLQPHMIGTQSSPGPKRPGNTLRKWLTSPVRRLSSGKADGHAKKLAHKHKKSREVRKSADAGSQKDSDDSAATPQDETIEERGRNEGLSSGTLSKSSSSGMQSCGEEEGEEGADAVPLPPPMAIQQHSLLQPDSQDDKASSRLLVRPTSSETPSAAELVSAIEELVKSKMALEDRPSSLLVDQGDSSSPSFNPSDNSLLSSSSPIDEMEERKSSSLKRRHYVLQELVETERDYVRDLGCVVEGYMALMKEDGVPDDMKGKDKIVFGNIHQIYDWHRDFFLGELEKCLEDPEKLGSLFVKHERRLHMYIVYCQNKPKSEHIVSEYIDTFFEDLKQRLGHRLQLTDLLIKPVQRIMKYQLLLKDFLKYSKKASLDTSELEKAVEVMCIVPKRCNDMMNVGRLQGFDGKIVAQGKLLLQDTFLVTDQDAGLLPRCKERRVFLFEQIVIFSEPLDKKKGFSMPGFLFKNSIKVSCLCLEENVENDPCKFALTSRTGDMVDTFILHSSSPSVRQTWIHEINQILENQRNFLNALTSPIEYQRNHSGGGGSGSGGSSGGGGGGGSGTSSGGSGGHGSGPSSCSGPSSSRSRPSRIPQPVRHHPPMLVSSAASSQAEADKMSGMSAPSPSLPPPSSSLALEVSLGQPSRLPLSGDSEGLERETEPIPKMKVMESPRKAPGNASGTSQDGNTKDARGSLGPLALGKTRPGAISPLNSPLSTTLPSPFGKEAFPPSSPLQKGGSFWSSIPASPASRPSSFTFPGDTDSLQRQTHRHAAPSKDTDRMSTCSSASEQSVQSTQSNGSESSSSSNISTMLVTHEYTAVKEDEINVYQGEVVQILASNQQNMFLVFRAATDQCPAAEGWIPGFVLGHTSAVIMENPDGTLKKSTSWHTALRLRKKSEKKEKDGKRDGKLENGYRKPREGLSHKVSVKLLNPSYIYDVPPEFIIPLSEVTCETGETIVFRCRVCGRPKASITWKGPEHNTLNSDDRYSISYSDVGEATLKISGVTTEDDGIYTCIAVNDMGSASSSASLRVLGPGSDGVMVTWKDNFDSFYSEVAELGRGRFAVVKKCDQKGTKRAVATKFVNKKLMKRDQVTHELSILQNLQHPLLVGLLDTFETPTSYVLVLEMADQGRLLDCVVRWGSLTEGKVREHLGEVLEAVRYLHNCRIAHLDLKPENILVDQSLAKPTIKLTDFGDAVQLNTTYYIHQLLGNPEFAAPEIILGNPVSLTSDTWSVGVLTYVLLSGVSPFLDDSVEETCLNICRLDFSFPEDYFKGVSQKAKEFVCFLLQEDPAKRPSAALALQEQWLQAGNGSCKGTGVLDTSRLTSFIERRKHQNDVRPIRSIKNFLQSRLLPRV</sequence>
<dbReference type="InterPro" id="IPR036028">
    <property type="entry name" value="SH3-like_dom_sf"/>
</dbReference>
<dbReference type="Pfam" id="PF00069">
    <property type="entry name" value="Pkinase"/>
    <property type="match status" value="1"/>
</dbReference>
<evidence type="ECO:0000256" key="8">
    <source>
        <dbReference type="ARBA" id="ARBA00022658"/>
    </source>
</evidence>
<evidence type="ECO:0000256" key="12">
    <source>
        <dbReference type="ARBA" id="ARBA00022777"/>
    </source>
</evidence>
<evidence type="ECO:0000256" key="4">
    <source>
        <dbReference type="ARBA" id="ARBA00022443"/>
    </source>
</evidence>
<proteinExistence type="inferred from homology"/>
<dbReference type="SUPFAM" id="SSF48065">
    <property type="entry name" value="DBL homology domain (DH-domain)"/>
    <property type="match status" value="2"/>
</dbReference>
<dbReference type="InterPro" id="IPR001849">
    <property type="entry name" value="PH_domain"/>
</dbReference>
<feature type="compositionally biased region" description="Low complexity" evidence="20">
    <location>
        <begin position="2123"/>
        <end position="2139"/>
    </location>
</feature>
<dbReference type="InterPro" id="IPR036179">
    <property type="entry name" value="Ig-like_dom_sf"/>
</dbReference>
<keyword evidence="13" id="KW-0067">ATP-binding</keyword>
<dbReference type="InterPro" id="IPR036865">
    <property type="entry name" value="CRAL-TRIO_dom_sf"/>
</dbReference>
<feature type="coiled-coil region" evidence="19">
    <location>
        <begin position="701"/>
        <end position="728"/>
    </location>
</feature>
<dbReference type="Pfam" id="PF23323">
    <property type="entry name" value="Spectrin_6"/>
    <property type="match status" value="1"/>
</dbReference>
<protein>
    <recommendedName>
        <fullName evidence="3">non-specific serine/threonine protein kinase</fullName>
        <ecNumber evidence="3">2.7.11.1</ecNumber>
    </recommendedName>
</protein>
<feature type="compositionally biased region" description="Low complexity" evidence="20">
    <location>
        <begin position="2289"/>
        <end position="2301"/>
    </location>
</feature>
<dbReference type="InterPro" id="IPR047053">
    <property type="entry name" value="Kalirin_TRIO_SH3_2"/>
</dbReference>
<dbReference type="FunFam" id="1.20.58.60:FF:000024">
    <property type="entry name" value="Kalirin RhoGEF kinase a"/>
    <property type="match status" value="1"/>
</dbReference>
<dbReference type="CDD" id="cd13241">
    <property type="entry name" value="PH2_Kalirin_Trio_p63RhoGEF"/>
    <property type="match status" value="1"/>
</dbReference>